<keyword evidence="2" id="KW-0808">Transferase</keyword>
<evidence type="ECO:0000256" key="2">
    <source>
        <dbReference type="ARBA" id="ARBA00022679"/>
    </source>
</evidence>
<protein>
    <recommendedName>
        <fullName evidence="5">UDP-glycosyltransferases domain-containing protein</fullName>
    </recommendedName>
</protein>
<evidence type="ECO:0000313" key="4">
    <source>
        <dbReference type="Proteomes" id="UP000308730"/>
    </source>
</evidence>
<evidence type="ECO:0008006" key="5">
    <source>
        <dbReference type="Google" id="ProtNLM"/>
    </source>
</evidence>
<comment type="similarity">
    <text evidence="1">Belongs to the UDP-glycosyltransferase family.</text>
</comment>
<comment type="caution">
    <text evidence="3">The sequence shown here is derived from an EMBL/GenBank/DDBJ whole genome shotgun (WGS) entry which is preliminary data.</text>
</comment>
<gene>
    <name evidence="3" type="ORF">EUX98_g6132</name>
</gene>
<proteinExistence type="inferred from homology"/>
<dbReference type="AlphaFoldDB" id="A0A4S4MQQ1"/>
<dbReference type="CDD" id="cd03784">
    <property type="entry name" value="GT1_Gtf-like"/>
    <property type="match status" value="1"/>
</dbReference>
<evidence type="ECO:0000256" key="1">
    <source>
        <dbReference type="ARBA" id="ARBA00009995"/>
    </source>
</evidence>
<name>A0A4S4MQQ1_9APHY</name>
<evidence type="ECO:0000313" key="3">
    <source>
        <dbReference type="EMBL" id="THH28055.1"/>
    </source>
</evidence>
<keyword evidence="4" id="KW-1185">Reference proteome</keyword>
<organism evidence="3 4">
    <name type="scientific">Antrodiella citrinella</name>
    <dbReference type="NCBI Taxonomy" id="2447956"/>
    <lineage>
        <taxon>Eukaryota</taxon>
        <taxon>Fungi</taxon>
        <taxon>Dikarya</taxon>
        <taxon>Basidiomycota</taxon>
        <taxon>Agaricomycotina</taxon>
        <taxon>Agaricomycetes</taxon>
        <taxon>Polyporales</taxon>
        <taxon>Steccherinaceae</taxon>
        <taxon>Antrodiella</taxon>
    </lineage>
</organism>
<dbReference type="InterPro" id="IPR002213">
    <property type="entry name" value="UDP_glucos_trans"/>
</dbReference>
<dbReference type="Proteomes" id="UP000308730">
    <property type="component" value="Unassembled WGS sequence"/>
</dbReference>
<dbReference type="EMBL" id="SGPM01000205">
    <property type="protein sequence ID" value="THH28055.1"/>
    <property type="molecule type" value="Genomic_DNA"/>
</dbReference>
<sequence>MKLERERYSVVFEEAYKLLVAGKPVSCFETKVEVPAIPPPKVVIVDFIAGELTHIVHKTSNVKAIGFASLMASYSYVSFAPVERGGRADFKLKVLDEVTKTGRDPIKVADDLALAFSDDVTQMPGLPKMYHWEYDPQDMKSILKGIMGGVWMGLFDAYDSCDGMIITSPEVYEPHAVAATREWLAETSRPVWAIGPLAMSRTTQQAMSNEEAQSEKSADIRKFLDKTLSKHGEHSAIYASFWPTDPAKIETFVNVLMEKKIPFILSYGSPLAQLSDSFKEKIEQSGLGVLSRWSPQQTILAHPALGWFVTHGGHNSTIEALHSGVPMICWPFAADQPANAVCLTEVHDVAYELLEVRTGNGLKPILRTGKAPANTIEALRAEVLEVLDKAFGDDGARKRANAKKLQQQFDSAWDKDGPASIEMARLLDKI</sequence>
<dbReference type="Pfam" id="PF00201">
    <property type="entry name" value="UDPGT"/>
    <property type="match status" value="1"/>
</dbReference>
<dbReference type="SUPFAM" id="SSF53756">
    <property type="entry name" value="UDP-Glycosyltransferase/glycogen phosphorylase"/>
    <property type="match status" value="1"/>
</dbReference>
<reference evidence="3 4" key="1">
    <citation type="submission" date="2019-02" db="EMBL/GenBank/DDBJ databases">
        <title>Genome sequencing of the rare red list fungi Antrodiella citrinella (Flaviporus citrinellus).</title>
        <authorList>
            <person name="Buettner E."/>
            <person name="Kellner H."/>
        </authorList>
    </citation>
    <scope>NUCLEOTIDE SEQUENCE [LARGE SCALE GENOMIC DNA]</scope>
    <source>
        <strain evidence="3 4">DSM 108506</strain>
    </source>
</reference>
<dbReference type="GO" id="GO:0035251">
    <property type="term" value="F:UDP-glucosyltransferase activity"/>
    <property type="evidence" value="ECO:0007669"/>
    <property type="project" value="TreeGrafter"/>
</dbReference>
<dbReference type="OrthoDB" id="5835829at2759"/>
<accession>A0A4S4MQQ1</accession>
<dbReference type="Gene3D" id="3.40.50.2000">
    <property type="entry name" value="Glycogen Phosphorylase B"/>
    <property type="match status" value="2"/>
</dbReference>
<dbReference type="PANTHER" id="PTHR48047">
    <property type="entry name" value="GLYCOSYLTRANSFERASE"/>
    <property type="match status" value="1"/>
</dbReference>